<reference evidence="1 2" key="1">
    <citation type="submission" date="2018-08" db="EMBL/GenBank/DDBJ databases">
        <title>Recombination of ecologically and evolutionarily significant loci maintains genetic cohesion in the Pseudomonas syringae species complex.</title>
        <authorList>
            <person name="Dillon M."/>
            <person name="Thakur S."/>
            <person name="Almeida R.N.D."/>
            <person name="Weir B.S."/>
            <person name="Guttman D.S."/>
        </authorList>
    </citation>
    <scope>NUCLEOTIDE SEQUENCE [LARGE SCALE GENOMIC DNA]</scope>
    <source>
        <strain evidence="1 2">ICMP 2732</strain>
    </source>
</reference>
<comment type="caution">
    <text evidence="1">The sequence shown here is derived from an EMBL/GenBank/DDBJ whole genome shotgun (WGS) entry which is preliminary data.</text>
</comment>
<dbReference type="EMBL" id="RBPY01000204">
    <property type="protein sequence ID" value="RMO67373.1"/>
    <property type="molecule type" value="Genomic_DNA"/>
</dbReference>
<protein>
    <submittedName>
        <fullName evidence="1">Uncharacterized protein</fullName>
    </submittedName>
</protein>
<dbReference type="RefSeq" id="WP_259640322.1">
    <property type="nucleotide sequence ID" value="NZ_RBPY01000204.1"/>
</dbReference>
<accession>A0A3M5TM28</accession>
<dbReference type="Proteomes" id="UP000281350">
    <property type="component" value="Unassembled WGS sequence"/>
</dbReference>
<name>A0A3M5TM28_9PSED</name>
<sequence>MVEQEPPPDYAGKPTVYLDQNVLDLVVKEKYPAFFSRLMNDYQVVYSDETLREIKRSGRPEVFLAALESMNAMHFKFQTDHTLQPTGGMLITSHSPFQTYATYLGIEPIYDVMLAAAHQTNMKLYGGRKDSSFSAISREQVEVFTAFMSHASEQLALLGEEQPEIATAMKQYMDMLQRQFEIATEVSSGELEKYIDDASGQSGIQAYRSAVGVGPVQFNNVQPPNVIRKLWDMHQELDGYKGMGYVIEDFVGISLHPIYGREMHQHEKVTSVYNVLNVIGYKPDSSLDKEHRHIAAISDAAHASVASHSHVLLSADTAFVSKVRAIYEFLEISTNVYLVTFKDGQIWIED</sequence>
<evidence type="ECO:0000313" key="2">
    <source>
        <dbReference type="Proteomes" id="UP000281350"/>
    </source>
</evidence>
<evidence type="ECO:0000313" key="1">
    <source>
        <dbReference type="EMBL" id="RMO67373.1"/>
    </source>
</evidence>
<gene>
    <name evidence="1" type="ORF">ALQ36_00749</name>
</gene>
<organism evidence="1 2">
    <name type="scientific">Pseudomonas syringae pv. primulae</name>
    <dbReference type="NCBI Taxonomy" id="251707"/>
    <lineage>
        <taxon>Bacteria</taxon>
        <taxon>Pseudomonadati</taxon>
        <taxon>Pseudomonadota</taxon>
        <taxon>Gammaproteobacteria</taxon>
        <taxon>Pseudomonadales</taxon>
        <taxon>Pseudomonadaceae</taxon>
        <taxon>Pseudomonas</taxon>
    </lineage>
</organism>
<dbReference type="AlphaFoldDB" id="A0A3M5TM28"/>
<proteinExistence type="predicted"/>